<name>A0A9W6GYA2_9HYPH</name>
<reference evidence="1" key="1">
    <citation type="journal article" date="2023" name="Int. J. Syst. Evol. Microbiol.">
        <title>Methylocystis iwaonis sp. nov., a type II methane-oxidizing bacterium from surface soil of a rice paddy field in Japan, and emended description of the genus Methylocystis (ex Whittenbury et al. 1970) Bowman et al. 1993.</title>
        <authorList>
            <person name="Kaise H."/>
            <person name="Sawadogo J.B."/>
            <person name="Alam M.S."/>
            <person name="Ueno C."/>
            <person name="Dianou D."/>
            <person name="Shinjo R."/>
            <person name="Asakawa S."/>
        </authorList>
    </citation>
    <scope>NUCLEOTIDE SEQUENCE</scope>
    <source>
        <strain evidence="1">LMG27198</strain>
    </source>
</reference>
<dbReference type="RefSeq" id="WP_281806054.1">
    <property type="nucleotide sequence ID" value="NZ_BSEC01000002.1"/>
</dbReference>
<dbReference type="EMBL" id="BSEC01000002">
    <property type="protein sequence ID" value="GLI95308.1"/>
    <property type="molecule type" value="Genomic_DNA"/>
</dbReference>
<organism evidence="1 2">
    <name type="scientific">Methylocystis echinoides</name>
    <dbReference type="NCBI Taxonomy" id="29468"/>
    <lineage>
        <taxon>Bacteria</taxon>
        <taxon>Pseudomonadati</taxon>
        <taxon>Pseudomonadota</taxon>
        <taxon>Alphaproteobacteria</taxon>
        <taxon>Hyphomicrobiales</taxon>
        <taxon>Methylocystaceae</taxon>
        <taxon>Methylocystis</taxon>
    </lineage>
</organism>
<protein>
    <submittedName>
        <fullName evidence="1">Uncharacterized protein</fullName>
    </submittedName>
</protein>
<proteinExistence type="predicted"/>
<dbReference type="Proteomes" id="UP001144323">
    <property type="component" value="Unassembled WGS sequence"/>
</dbReference>
<gene>
    <name evidence="1" type="ORF">LMG27198_43000</name>
</gene>
<dbReference type="AlphaFoldDB" id="A0A9W6GYA2"/>
<evidence type="ECO:0000313" key="1">
    <source>
        <dbReference type="EMBL" id="GLI95308.1"/>
    </source>
</evidence>
<comment type="caution">
    <text evidence="1">The sequence shown here is derived from an EMBL/GenBank/DDBJ whole genome shotgun (WGS) entry which is preliminary data.</text>
</comment>
<sequence>MTRIASPLVAEIAAEIKNGAEVQPLGGYAGPVMTIKIARQQLSGAPVDGVVMLPTPLILQ</sequence>
<accession>A0A9W6GYA2</accession>
<evidence type="ECO:0000313" key="2">
    <source>
        <dbReference type="Proteomes" id="UP001144323"/>
    </source>
</evidence>
<keyword evidence="2" id="KW-1185">Reference proteome</keyword>